<sequence>MFSVILSGCILVEVMGEELTNTTCPGMCHCSSEDDIQCDEAGLTNLPPDLPASAVSLDLAGNLLQILTFDAFRRVPFLEILCLSQNSLTFLYPGAFIALYNLRELNLSKNPRLTYLHAHTFRGLSHLLSLDLSHCNIFEIHPLVFSHVLSLENLDMGFNKMRYIPQAFRKLQNITRLSLEKNHIEAIGINSFKYQHALRDLNLRRNRIWVIQIDAFNQLNKLNVLNLGHNSISHFPNQLFSGLIQLKIMHLEANKIGSVNCSFSRLTNLKKLHLNNNQITWITRNAFGSLKHVQLLHLSKNNLTSMPSHLFSSMPKLRYVFLSFNPWSCDCSMSWIARWLVSYDGMIQGMHCMYGLAHQSASHVYMQNGIMCLQEGFTEGDCVESSVSSAPHLPTPLNVLLFLFFIVFLMIYLSLLPLSVFKMGATAKNYSSVRLQCYCYFLLLMFLCRPSSHNNNNIYQKNTIRTFFHKHYYIKDGSVFYGKNLHANENHIVPLIFNGAEKNQML</sequence>
<keyword evidence="4" id="KW-0472">Membrane</keyword>
<keyword evidence="4" id="KW-1133">Transmembrane helix</keyword>
<dbReference type="Pfam" id="PF13855">
    <property type="entry name" value="LRR_8"/>
    <property type="match status" value="3"/>
</dbReference>
<evidence type="ECO:0000256" key="4">
    <source>
        <dbReference type="SAM" id="Phobius"/>
    </source>
</evidence>
<protein>
    <recommendedName>
        <fullName evidence="6">LRRNT domain-containing protein</fullName>
    </recommendedName>
</protein>
<dbReference type="InParanoid" id="A0A6I8RJN1"/>
<evidence type="ECO:0000256" key="2">
    <source>
        <dbReference type="ARBA" id="ARBA00022729"/>
    </source>
</evidence>
<dbReference type="SMART" id="SM00013">
    <property type="entry name" value="LRRNT"/>
    <property type="match status" value="1"/>
</dbReference>
<keyword evidence="4" id="KW-0812">Transmembrane</keyword>
<accession>A0A6I8RJN1</accession>
<dbReference type="InterPro" id="IPR003591">
    <property type="entry name" value="Leu-rich_rpt_typical-subtyp"/>
</dbReference>
<feature type="domain" description="LRRNT" evidence="6">
    <location>
        <begin position="23"/>
        <end position="56"/>
    </location>
</feature>
<reference evidence="7" key="2">
    <citation type="submission" date="2020-05" db="UniProtKB">
        <authorList>
            <consortium name="Ensembl"/>
        </authorList>
    </citation>
    <scope>IDENTIFICATION</scope>
</reference>
<dbReference type="SMART" id="SM00369">
    <property type="entry name" value="LRR_TYP"/>
    <property type="match status" value="9"/>
</dbReference>
<keyword evidence="1" id="KW-0433">Leucine-rich repeat</keyword>
<feature type="transmembrane region" description="Helical" evidence="4">
    <location>
        <begin position="399"/>
        <end position="421"/>
    </location>
</feature>
<dbReference type="Ensembl" id="ENSXETT00000085218">
    <property type="protein sequence ID" value="ENSXETP00000080998"/>
    <property type="gene ID" value="ENSXETG00000035367"/>
</dbReference>
<dbReference type="PANTHER" id="PTHR24366:SF96">
    <property type="entry name" value="LEUCINE RICH REPEAT CONTAINING 53"/>
    <property type="match status" value="1"/>
</dbReference>
<feature type="chain" id="PRO_5026192230" description="LRRNT domain-containing protein" evidence="5">
    <location>
        <begin position="17"/>
        <end position="506"/>
    </location>
</feature>
<keyword evidence="2 5" id="KW-0732">Signal</keyword>
<evidence type="ECO:0000256" key="3">
    <source>
        <dbReference type="ARBA" id="ARBA00022737"/>
    </source>
</evidence>
<dbReference type="SUPFAM" id="SSF52058">
    <property type="entry name" value="L domain-like"/>
    <property type="match status" value="1"/>
</dbReference>
<feature type="signal peptide" evidence="5">
    <location>
        <begin position="1"/>
        <end position="16"/>
    </location>
</feature>
<dbReference type="PANTHER" id="PTHR24366">
    <property type="entry name" value="IG(IMMUNOGLOBULIN) AND LRR(LEUCINE RICH REPEAT) DOMAINS"/>
    <property type="match status" value="1"/>
</dbReference>
<dbReference type="AlphaFoldDB" id="A0A6I8RJN1"/>
<reference evidence="7" key="1">
    <citation type="journal article" date="2010" name="Science">
        <title>The genome of the Western clawed frog Xenopus tropicalis.</title>
        <authorList>
            <person name="Hellsten U."/>
            <person name="Harland R.M."/>
            <person name="Gilchrist M.J."/>
            <person name="Hendrix D."/>
            <person name="Jurka J."/>
            <person name="Kapitonov V."/>
            <person name="Ovcharenko I."/>
            <person name="Putnam N.H."/>
            <person name="Shu S."/>
            <person name="Taher L."/>
            <person name="Blitz I.L."/>
            <person name="Blumberg B."/>
            <person name="Dichmann D.S."/>
            <person name="Dubchak I."/>
            <person name="Amaya E."/>
            <person name="Detter J.C."/>
            <person name="Fletcher R."/>
            <person name="Gerhard D.S."/>
            <person name="Goodstein D."/>
            <person name="Graves T."/>
            <person name="Grigoriev I.V."/>
            <person name="Grimwood J."/>
            <person name="Kawashima T."/>
            <person name="Lindquist E."/>
            <person name="Lucas S.M."/>
            <person name="Mead P.E."/>
            <person name="Mitros T."/>
            <person name="Ogino H."/>
            <person name="Ohta Y."/>
            <person name="Poliakov A.V."/>
            <person name="Pollet N."/>
            <person name="Robert J."/>
            <person name="Salamov A."/>
            <person name="Sater A.K."/>
            <person name="Schmutz J."/>
            <person name="Terry A."/>
            <person name="Vize P.D."/>
            <person name="Warren W.C."/>
            <person name="Wells D."/>
            <person name="Wills A."/>
            <person name="Wilson R.K."/>
            <person name="Zimmerman L.B."/>
            <person name="Zorn A.M."/>
            <person name="Grainger R."/>
            <person name="Grammer T."/>
            <person name="Khokha M.K."/>
            <person name="Richardson P.M."/>
            <person name="Rokhsar D.S."/>
        </authorList>
    </citation>
    <scope>NUCLEOTIDE SEQUENCE [LARGE SCALE GENOMIC DNA]</scope>
    <source>
        <strain evidence="7">Nigerian</strain>
    </source>
</reference>
<evidence type="ECO:0000313" key="7">
    <source>
        <dbReference type="Ensembl" id="ENSXETP00000080998"/>
    </source>
</evidence>
<evidence type="ECO:0000259" key="6">
    <source>
        <dbReference type="SMART" id="SM00013"/>
    </source>
</evidence>
<evidence type="ECO:0000256" key="5">
    <source>
        <dbReference type="SAM" id="SignalP"/>
    </source>
</evidence>
<dbReference type="PROSITE" id="PS51450">
    <property type="entry name" value="LRR"/>
    <property type="match status" value="2"/>
</dbReference>
<dbReference type="InterPro" id="IPR000372">
    <property type="entry name" value="LRRNT"/>
</dbReference>
<dbReference type="GeneTree" id="ENSGT00940000167413"/>
<dbReference type="Gene3D" id="3.80.10.10">
    <property type="entry name" value="Ribonuclease Inhibitor"/>
    <property type="match status" value="2"/>
</dbReference>
<proteinExistence type="predicted"/>
<name>A0A6I8RJN1_XENTR</name>
<evidence type="ECO:0000256" key="1">
    <source>
        <dbReference type="ARBA" id="ARBA00022614"/>
    </source>
</evidence>
<dbReference type="InterPro" id="IPR032675">
    <property type="entry name" value="LRR_dom_sf"/>
</dbReference>
<keyword evidence="3" id="KW-0677">Repeat</keyword>
<organism evidence="7">
    <name type="scientific">Xenopus tropicalis</name>
    <name type="common">Western clawed frog</name>
    <name type="synonym">Silurana tropicalis</name>
    <dbReference type="NCBI Taxonomy" id="8364"/>
    <lineage>
        <taxon>Eukaryota</taxon>
        <taxon>Metazoa</taxon>
        <taxon>Chordata</taxon>
        <taxon>Craniata</taxon>
        <taxon>Vertebrata</taxon>
        <taxon>Euteleostomi</taxon>
        <taxon>Amphibia</taxon>
        <taxon>Batrachia</taxon>
        <taxon>Anura</taxon>
        <taxon>Pipoidea</taxon>
        <taxon>Pipidae</taxon>
        <taxon>Xenopodinae</taxon>
        <taxon>Xenopus</taxon>
        <taxon>Silurana</taxon>
    </lineage>
</organism>
<dbReference type="InterPro" id="IPR001611">
    <property type="entry name" value="Leu-rich_rpt"/>
</dbReference>